<dbReference type="RefSeq" id="XP_033668742.1">
    <property type="nucleotide sequence ID" value="XM_033806136.1"/>
</dbReference>
<dbReference type="Pfam" id="PF00651">
    <property type="entry name" value="BTB"/>
    <property type="match status" value="1"/>
</dbReference>
<dbReference type="PANTHER" id="PTHR47843">
    <property type="entry name" value="BTB DOMAIN-CONTAINING PROTEIN-RELATED"/>
    <property type="match status" value="1"/>
</dbReference>
<sequence length="220" mass="25498">MSDEVRVAKRRRITDAVISIVVGTEAQETFTVHETVLSERSGFFKAAISKRWRPGGDGKIYLPEDDPSAAGAYFEWLYSSKIASKDDRPEPVTKVEQADMRAEFELLVQMYVFGEKVLDDDFCNAVLSAMLLKMENDDAKCIWYPHRNAIRILYEGTSQDCPARKMMVKLYADSGYVAWFMEDDVSDSEEFLRDLCMELLNRRMIAQSMKQWEKRQQWSK</sequence>
<dbReference type="InterPro" id="IPR000210">
    <property type="entry name" value="BTB/POZ_dom"/>
</dbReference>
<reference evidence="2" key="1">
    <citation type="journal article" date="2020" name="Stud. Mycol.">
        <title>101 Dothideomycetes genomes: a test case for predicting lifestyles and emergence of pathogens.</title>
        <authorList>
            <person name="Haridas S."/>
            <person name="Albert R."/>
            <person name="Binder M."/>
            <person name="Bloem J."/>
            <person name="Labutti K."/>
            <person name="Salamov A."/>
            <person name="Andreopoulos B."/>
            <person name="Baker S."/>
            <person name="Barry K."/>
            <person name="Bills G."/>
            <person name="Bluhm B."/>
            <person name="Cannon C."/>
            <person name="Castanera R."/>
            <person name="Culley D."/>
            <person name="Daum C."/>
            <person name="Ezra D."/>
            <person name="Gonzalez J."/>
            <person name="Henrissat B."/>
            <person name="Kuo A."/>
            <person name="Liang C."/>
            <person name="Lipzen A."/>
            <person name="Lutzoni F."/>
            <person name="Magnuson J."/>
            <person name="Mondo S."/>
            <person name="Nolan M."/>
            <person name="Ohm R."/>
            <person name="Pangilinan J."/>
            <person name="Park H.-J."/>
            <person name="Ramirez L."/>
            <person name="Alfaro M."/>
            <person name="Sun H."/>
            <person name="Tritt A."/>
            <person name="Yoshinaga Y."/>
            <person name="Zwiers L.-H."/>
            <person name="Turgeon B."/>
            <person name="Goodwin S."/>
            <person name="Spatafora J."/>
            <person name="Crous P."/>
            <person name="Grigoriev I."/>
        </authorList>
    </citation>
    <scope>NUCLEOTIDE SEQUENCE</scope>
    <source>
        <strain evidence="2">ATCC 36951</strain>
    </source>
</reference>
<evidence type="ECO:0000313" key="2">
    <source>
        <dbReference type="EMBL" id="KAF2167853.1"/>
    </source>
</evidence>
<feature type="domain" description="BTB" evidence="1">
    <location>
        <begin position="14"/>
        <end position="86"/>
    </location>
</feature>
<dbReference type="PANTHER" id="PTHR47843:SF2">
    <property type="entry name" value="BTB DOMAIN-CONTAINING PROTEIN"/>
    <property type="match status" value="1"/>
</dbReference>
<dbReference type="InterPro" id="IPR011333">
    <property type="entry name" value="SKP1/BTB/POZ_sf"/>
</dbReference>
<dbReference type="AlphaFoldDB" id="A0A6A6CMK8"/>
<dbReference type="GeneID" id="54559408"/>
<dbReference type="Gene3D" id="3.30.710.10">
    <property type="entry name" value="Potassium Channel Kv1.1, Chain A"/>
    <property type="match status" value="1"/>
</dbReference>
<name>A0A6A6CMK8_ZASCE</name>
<proteinExistence type="predicted"/>
<dbReference type="SUPFAM" id="SSF54695">
    <property type="entry name" value="POZ domain"/>
    <property type="match status" value="1"/>
</dbReference>
<evidence type="ECO:0000313" key="3">
    <source>
        <dbReference type="Proteomes" id="UP000799537"/>
    </source>
</evidence>
<dbReference type="Proteomes" id="UP000799537">
    <property type="component" value="Unassembled WGS sequence"/>
</dbReference>
<gene>
    <name evidence="2" type="ORF">M409DRAFT_22000</name>
</gene>
<dbReference type="CDD" id="cd18186">
    <property type="entry name" value="BTB_POZ_ZBTB_KLHL-like"/>
    <property type="match status" value="1"/>
</dbReference>
<evidence type="ECO:0000259" key="1">
    <source>
        <dbReference type="PROSITE" id="PS50097"/>
    </source>
</evidence>
<dbReference type="OrthoDB" id="3648633at2759"/>
<protein>
    <recommendedName>
        <fullName evidence="1">BTB domain-containing protein</fullName>
    </recommendedName>
</protein>
<accession>A0A6A6CMK8</accession>
<dbReference type="EMBL" id="ML993592">
    <property type="protein sequence ID" value="KAF2167853.1"/>
    <property type="molecule type" value="Genomic_DNA"/>
</dbReference>
<organism evidence="2 3">
    <name type="scientific">Zasmidium cellare ATCC 36951</name>
    <dbReference type="NCBI Taxonomy" id="1080233"/>
    <lineage>
        <taxon>Eukaryota</taxon>
        <taxon>Fungi</taxon>
        <taxon>Dikarya</taxon>
        <taxon>Ascomycota</taxon>
        <taxon>Pezizomycotina</taxon>
        <taxon>Dothideomycetes</taxon>
        <taxon>Dothideomycetidae</taxon>
        <taxon>Mycosphaerellales</taxon>
        <taxon>Mycosphaerellaceae</taxon>
        <taxon>Zasmidium</taxon>
    </lineage>
</organism>
<dbReference type="PROSITE" id="PS50097">
    <property type="entry name" value="BTB"/>
    <property type="match status" value="1"/>
</dbReference>
<keyword evidence="3" id="KW-1185">Reference proteome</keyword>